<dbReference type="InterPro" id="IPR013103">
    <property type="entry name" value="RVT_2"/>
</dbReference>
<gene>
    <name evidence="2" type="ORF">HF325_002224</name>
</gene>
<proteinExistence type="predicted"/>
<evidence type="ECO:0000313" key="3">
    <source>
        <dbReference type="Proteomes" id="UP000649328"/>
    </source>
</evidence>
<keyword evidence="3" id="KW-1185">Reference proteome</keyword>
<dbReference type="Pfam" id="PF07727">
    <property type="entry name" value="RVT_2"/>
    <property type="match status" value="1"/>
</dbReference>
<evidence type="ECO:0000313" key="2">
    <source>
        <dbReference type="EMBL" id="KAF8002979.1"/>
    </source>
</evidence>
<accession>A0A8H7GSP0</accession>
<comment type="caution">
    <text evidence="2">The sequence shown here is derived from an EMBL/GenBank/DDBJ whole genome shotgun (WGS) entry which is preliminary data.</text>
</comment>
<sequence>MAIKQMDVSLAYLYLTLDEPIYVSPPKGIEVLDYSKVWKCNKALYGLRNAGRASYLTFLSSR</sequence>
<reference evidence="2" key="1">
    <citation type="submission" date="2020-10" db="EMBL/GenBank/DDBJ databases">
        <title>The Whole-Genome Sequence of Metschnikowia persimmonesis, a Novel Endophytic Yeast Species Isolated from Medicinal Plant Diospyros kaki Thumb.</title>
        <authorList>
            <person name="Rahmat E."/>
            <person name="Kang Y."/>
        </authorList>
    </citation>
    <scope>NUCLEOTIDE SEQUENCE</scope>
    <source>
        <strain evidence="2">KIOM G15050</strain>
    </source>
</reference>
<dbReference type="Proteomes" id="UP000649328">
    <property type="component" value="Unassembled WGS sequence"/>
</dbReference>
<feature type="domain" description="Reverse transcriptase Ty1/copia-type" evidence="1">
    <location>
        <begin position="2"/>
        <end position="56"/>
    </location>
</feature>
<dbReference type="AlphaFoldDB" id="A0A8H7GSP0"/>
<organism evidence="2 3">
    <name type="scientific">Metschnikowia pulcherrima</name>
    <dbReference type="NCBI Taxonomy" id="27326"/>
    <lineage>
        <taxon>Eukaryota</taxon>
        <taxon>Fungi</taxon>
        <taxon>Dikarya</taxon>
        <taxon>Ascomycota</taxon>
        <taxon>Saccharomycotina</taxon>
        <taxon>Pichiomycetes</taxon>
        <taxon>Metschnikowiaceae</taxon>
        <taxon>Metschnikowia</taxon>
    </lineage>
</organism>
<evidence type="ECO:0000259" key="1">
    <source>
        <dbReference type="Pfam" id="PF07727"/>
    </source>
</evidence>
<name>A0A8H7GSP0_9ASCO</name>
<dbReference type="EMBL" id="JACBPP010000003">
    <property type="protein sequence ID" value="KAF8002979.1"/>
    <property type="molecule type" value="Genomic_DNA"/>
</dbReference>
<dbReference type="OrthoDB" id="5423336at2759"/>
<protein>
    <recommendedName>
        <fullName evidence="1">Reverse transcriptase Ty1/copia-type domain-containing protein</fullName>
    </recommendedName>
</protein>